<dbReference type="AlphaFoldDB" id="A0A4D6WZD4"/>
<dbReference type="EC" id="5.6.2.3" evidence="13"/>
<dbReference type="InterPro" id="IPR036844">
    <property type="entry name" value="Hint_dom_sf"/>
</dbReference>
<evidence type="ECO:0000256" key="12">
    <source>
        <dbReference type="ARBA" id="ARBA00048954"/>
    </source>
</evidence>
<evidence type="ECO:0000256" key="6">
    <source>
        <dbReference type="ARBA" id="ARBA00022801"/>
    </source>
</evidence>
<dbReference type="InterPro" id="IPR007692">
    <property type="entry name" value="DNA_helicase_DnaB"/>
</dbReference>
<accession>A0A4D6WZD4</accession>
<evidence type="ECO:0000256" key="7">
    <source>
        <dbReference type="ARBA" id="ARBA00022806"/>
    </source>
</evidence>
<evidence type="ECO:0000256" key="8">
    <source>
        <dbReference type="ARBA" id="ARBA00022840"/>
    </source>
</evidence>
<dbReference type="PANTHER" id="PTHR30153">
    <property type="entry name" value="REPLICATIVE DNA HELICASE DNAB"/>
    <property type="match status" value="1"/>
</dbReference>
<keyword evidence="6 13" id="KW-0378">Hydrolase</keyword>
<keyword evidence="4" id="KW-0677">Repeat</keyword>
<dbReference type="NCBIfam" id="TIGR00665">
    <property type="entry name" value="DnaB"/>
    <property type="match status" value="1"/>
</dbReference>
<dbReference type="SUPFAM" id="SSF48024">
    <property type="entry name" value="N-terminal domain of DnaB helicase"/>
    <property type="match status" value="1"/>
</dbReference>
<dbReference type="GO" id="GO:0003677">
    <property type="term" value="F:DNA binding"/>
    <property type="evidence" value="ECO:0007669"/>
    <property type="project" value="UniProtKB-UniRule"/>
</dbReference>
<dbReference type="InterPro" id="IPR036185">
    <property type="entry name" value="DNA_heli_DnaB-like_N_sf"/>
</dbReference>
<reference evidence="15" key="1">
    <citation type="journal article" date="2019" name="Mol. Phylogenet. Evol.">
        <title>Morphological evolution and classification of the red algal order Ceramiales inferred using plastid phylogenomics.</title>
        <authorList>
            <person name="Diaz-Tapia P."/>
            <person name="Pasella M.M."/>
            <person name="Verbruggen H."/>
            <person name="Maggs C.A."/>
        </authorList>
    </citation>
    <scope>NUCLEOTIDE SEQUENCE</scope>
    <source>
        <strain evidence="15">PD1141</strain>
    </source>
</reference>
<comment type="similarity">
    <text evidence="1 13">Belongs to the helicase family. DnaB subfamily.</text>
</comment>
<evidence type="ECO:0000256" key="10">
    <source>
        <dbReference type="ARBA" id="ARBA00023235"/>
    </source>
</evidence>
<dbReference type="PANTHER" id="PTHR30153:SF2">
    <property type="entry name" value="REPLICATIVE DNA HELICASE"/>
    <property type="match status" value="1"/>
</dbReference>
<comment type="function">
    <text evidence="13">The main replicative DNA helicase, it participates in initiation and elongation during chromosome replication. Travels ahead of the DNA replisome, separating dsDNA into templates for DNA synthesis. A processive ATP-dependent 5'-3' DNA helicase it has DNA-dependent ATPase activity.</text>
</comment>
<proteinExistence type="inferred from homology"/>
<dbReference type="Pfam" id="PF00772">
    <property type="entry name" value="DnaB"/>
    <property type="match status" value="1"/>
</dbReference>
<gene>
    <name evidence="15" type="primary">dnaB</name>
</gene>
<evidence type="ECO:0000256" key="2">
    <source>
        <dbReference type="ARBA" id="ARBA00022515"/>
    </source>
</evidence>
<dbReference type="Gene3D" id="3.40.50.300">
    <property type="entry name" value="P-loop containing nucleotide triphosphate hydrolases"/>
    <property type="match status" value="2"/>
</dbReference>
<dbReference type="SUPFAM" id="SSF51294">
    <property type="entry name" value="Hedgehog/intein (Hint) domain"/>
    <property type="match status" value="1"/>
</dbReference>
<feature type="domain" description="SF4 helicase" evidence="14">
    <location>
        <begin position="540"/>
        <end position="597"/>
    </location>
</feature>
<dbReference type="GO" id="GO:0005829">
    <property type="term" value="C:cytosol"/>
    <property type="evidence" value="ECO:0007669"/>
    <property type="project" value="TreeGrafter"/>
</dbReference>
<sequence length="597" mass="70630">MKYLYNYPLPPQNYLAEEILLGIILINPDIFPNIVPSIKAESFFLESHQLIYIHLIEIYKKNKLHPLELLYYLSNTKTLYKIGGINKIMEMMKQSQIFISSKNINIYTKELIELINNDYIKRLMIQYGYNIIRLAYVKQFSSYKLYNKASHYLNFTVKQIPKENFKNFQDLIGDLLLNIKYKEEKKDKKIQYSQLIKSGFIEIDKLTSGLPNGDLIVIAGRPSMGKTSFAINIANNILKHSYIGIYIFSLEMSSKQILNKFISISSNISTQDIILNNINIQQWHIIQKICNELLKTKIHINDNPNMSIDYIEYTSKLLKKEKGNIQLIIIDYLQLIQVDNYKNFNRTQELSYITRKLKLLSQYLYIPIIILSQLNRSIETRTNKKPILSDLKESGCINYKTCLDLAIYPNNYLNITKIFLIQDLINIKCVINKLTKRYSIYNLFINPYIKLLLQYIFNCQTYRLVEIFLTHNHKYLINNKWYRTNNLLDNMIISKYNIRYNLKNNYYLGNIFFIKYSKVYDIHMIEYLNFLCSNIILHNSIEQDADIVMMLYEKEHNEIRLNNEKILDIILCKNRNGPTGSCELLFSPNSTIFKNIQ</sequence>
<dbReference type="Pfam" id="PF03796">
    <property type="entry name" value="DnaB_C"/>
    <property type="match status" value="1"/>
</dbReference>
<reference evidence="15" key="2">
    <citation type="submission" date="2019-04" db="EMBL/GenBank/DDBJ databases">
        <authorList>
            <person name="Pasella M."/>
        </authorList>
    </citation>
    <scope>NUCLEOTIDE SEQUENCE</scope>
    <source>
        <strain evidence="15">PD1141</strain>
    </source>
</reference>
<dbReference type="GO" id="GO:0043139">
    <property type="term" value="F:5'-3' DNA helicase activity"/>
    <property type="evidence" value="ECO:0007669"/>
    <property type="project" value="UniProtKB-EC"/>
</dbReference>
<evidence type="ECO:0000259" key="14">
    <source>
        <dbReference type="PROSITE" id="PS51199"/>
    </source>
</evidence>
<evidence type="ECO:0000256" key="3">
    <source>
        <dbReference type="ARBA" id="ARBA00022705"/>
    </source>
</evidence>
<evidence type="ECO:0000256" key="13">
    <source>
        <dbReference type="RuleBase" id="RU362085"/>
    </source>
</evidence>
<keyword evidence="9 13" id="KW-0238">DNA-binding</keyword>
<dbReference type="GO" id="GO:0016887">
    <property type="term" value="F:ATP hydrolysis activity"/>
    <property type="evidence" value="ECO:0007669"/>
    <property type="project" value="RHEA"/>
</dbReference>
<evidence type="ECO:0000256" key="11">
    <source>
        <dbReference type="ARBA" id="ARBA00044940"/>
    </source>
</evidence>
<evidence type="ECO:0000313" key="15">
    <source>
        <dbReference type="EMBL" id="QCI08989.1"/>
    </source>
</evidence>
<geneLocation type="plastid" evidence="15"/>
<dbReference type="Gene3D" id="2.170.16.10">
    <property type="entry name" value="Hedgehog/Intein (Hint) domain"/>
    <property type="match status" value="1"/>
</dbReference>
<dbReference type="GO" id="GO:0006269">
    <property type="term" value="P:DNA replication, synthesis of primer"/>
    <property type="evidence" value="ECO:0007669"/>
    <property type="project" value="UniProtKB-UniRule"/>
</dbReference>
<dbReference type="PROSITE" id="PS51199">
    <property type="entry name" value="SF4_HELICASE"/>
    <property type="match status" value="2"/>
</dbReference>
<keyword evidence="8 13" id="KW-0067">ATP-binding</keyword>
<dbReference type="GO" id="GO:0005524">
    <property type="term" value="F:ATP binding"/>
    <property type="evidence" value="ECO:0007669"/>
    <property type="project" value="UniProtKB-UniRule"/>
</dbReference>
<keyword evidence="3 13" id="KW-0235">DNA replication</keyword>
<evidence type="ECO:0000256" key="5">
    <source>
        <dbReference type="ARBA" id="ARBA00022741"/>
    </source>
</evidence>
<keyword evidence="10" id="KW-0413">Isomerase</keyword>
<comment type="catalytic activity">
    <reaction evidence="12 13">
        <text>ATP + H2O = ADP + phosphate + H(+)</text>
        <dbReference type="Rhea" id="RHEA:13065"/>
        <dbReference type="ChEBI" id="CHEBI:15377"/>
        <dbReference type="ChEBI" id="CHEBI:15378"/>
        <dbReference type="ChEBI" id="CHEBI:30616"/>
        <dbReference type="ChEBI" id="CHEBI:43474"/>
        <dbReference type="ChEBI" id="CHEBI:456216"/>
        <dbReference type="EC" id="5.6.2.3"/>
    </reaction>
</comment>
<keyword evidence="7 13" id="KW-0347">Helicase</keyword>
<protein>
    <recommendedName>
        <fullName evidence="13">Replicative DNA helicase</fullName>
        <ecNumber evidence="13">5.6.2.3</ecNumber>
    </recommendedName>
</protein>
<dbReference type="SUPFAM" id="SSF52540">
    <property type="entry name" value="P-loop containing nucleoside triphosphate hydrolases"/>
    <property type="match status" value="1"/>
</dbReference>
<dbReference type="InterPro" id="IPR016136">
    <property type="entry name" value="DNA_helicase_N/primase_C"/>
</dbReference>
<dbReference type="Gene3D" id="1.10.860.10">
    <property type="entry name" value="DNAb Helicase, Chain A"/>
    <property type="match status" value="1"/>
</dbReference>
<keyword evidence="2 13" id="KW-0639">Primosome</keyword>
<dbReference type="InterPro" id="IPR007693">
    <property type="entry name" value="DNA_helicase_DnaB-like_N"/>
</dbReference>
<dbReference type="EMBL" id="MK814743">
    <property type="protein sequence ID" value="QCI08989.1"/>
    <property type="molecule type" value="Genomic_DNA"/>
</dbReference>
<dbReference type="InterPro" id="IPR027417">
    <property type="entry name" value="P-loop_NTPase"/>
</dbReference>
<feature type="domain" description="SF4 helicase" evidence="14">
    <location>
        <begin position="189"/>
        <end position="395"/>
    </location>
</feature>
<evidence type="ECO:0000256" key="1">
    <source>
        <dbReference type="ARBA" id="ARBA00008428"/>
    </source>
</evidence>
<name>A0A4D6WZD4_9FLOR</name>
<evidence type="ECO:0000256" key="4">
    <source>
        <dbReference type="ARBA" id="ARBA00022737"/>
    </source>
</evidence>
<keyword evidence="15" id="KW-0934">Plastid</keyword>
<comment type="function">
    <text evidence="11">The intein is an endonuclease.</text>
</comment>
<keyword evidence="5 13" id="KW-0547">Nucleotide-binding</keyword>
<organism evidence="15">
    <name type="scientific">Inkyuleea mariana</name>
    <dbReference type="NCBI Taxonomy" id="123988"/>
    <lineage>
        <taxon>Eukaryota</taxon>
        <taxon>Rhodophyta</taxon>
        <taxon>Florideophyceae</taxon>
        <taxon>Rhodymeniophycidae</taxon>
        <taxon>Ceramiales</taxon>
        <taxon>Ceramiaceae</taxon>
        <taxon>Inkyuleea</taxon>
    </lineage>
</organism>
<dbReference type="InterPro" id="IPR007694">
    <property type="entry name" value="DNA_helicase_DnaB-like_C"/>
</dbReference>
<evidence type="ECO:0000256" key="9">
    <source>
        <dbReference type="ARBA" id="ARBA00023125"/>
    </source>
</evidence>